<evidence type="ECO:0000256" key="1">
    <source>
        <dbReference type="SAM" id="Phobius"/>
    </source>
</evidence>
<accession>A0A1G2MPJ8</accession>
<name>A0A1G2MPJ8_9BACT</name>
<feature type="transmembrane region" description="Helical" evidence="1">
    <location>
        <begin position="20"/>
        <end position="41"/>
    </location>
</feature>
<proteinExistence type="predicted"/>
<comment type="caution">
    <text evidence="3">The sequence shown here is derived from an EMBL/GenBank/DDBJ whole genome shotgun (WGS) entry which is preliminary data.</text>
</comment>
<feature type="domain" description="Transcriptional repressor PaaX-like central Cas2-like" evidence="2">
    <location>
        <begin position="103"/>
        <end position="176"/>
    </location>
</feature>
<dbReference type="InterPro" id="IPR048846">
    <property type="entry name" value="PaaX-like_central"/>
</dbReference>
<sequence>MGKMEIEVQKITRKTKIQKIILASVATAGILSMAMLAPNAIQTLKLFDKRKSRTFRQTLNNSRRRLIRTGLLENKEGFLKLTEKGRQKLEEFERRDYKLTRPKKWDQKWRVLIFDIPEKRKGTREKVRLTLQSLGFKHLQDSVWVFPYDCENLITLLKADFKIGKDMLYLIVEKIENDKNLIDYFGLEKKK</sequence>
<evidence type="ECO:0000313" key="3">
    <source>
        <dbReference type="EMBL" id="OHA25820.1"/>
    </source>
</evidence>
<reference evidence="3 4" key="1">
    <citation type="journal article" date="2016" name="Nat. Commun.">
        <title>Thousands of microbial genomes shed light on interconnected biogeochemical processes in an aquifer system.</title>
        <authorList>
            <person name="Anantharaman K."/>
            <person name="Brown C.T."/>
            <person name="Hug L.A."/>
            <person name="Sharon I."/>
            <person name="Castelle C.J."/>
            <person name="Probst A.J."/>
            <person name="Thomas B.C."/>
            <person name="Singh A."/>
            <person name="Wilkins M.J."/>
            <person name="Karaoz U."/>
            <person name="Brodie E.L."/>
            <person name="Williams K.H."/>
            <person name="Hubbard S.S."/>
            <person name="Banfield J.F."/>
        </authorList>
    </citation>
    <scope>NUCLEOTIDE SEQUENCE [LARGE SCALE GENOMIC DNA]</scope>
</reference>
<dbReference type="AlphaFoldDB" id="A0A1G2MPJ8"/>
<dbReference type="EMBL" id="MHRP01000043">
    <property type="protein sequence ID" value="OHA25820.1"/>
    <property type="molecule type" value="Genomic_DNA"/>
</dbReference>
<dbReference type="GO" id="GO:0006351">
    <property type="term" value="P:DNA-templated transcription"/>
    <property type="evidence" value="ECO:0007669"/>
    <property type="project" value="TreeGrafter"/>
</dbReference>
<evidence type="ECO:0000313" key="4">
    <source>
        <dbReference type="Proteomes" id="UP000177943"/>
    </source>
</evidence>
<protein>
    <recommendedName>
        <fullName evidence="2">Transcriptional repressor PaaX-like central Cas2-like domain-containing protein</fullName>
    </recommendedName>
</protein>
<keyword evidence="1" id="KW-1133">Transmembrane helix</keyword>
<evidence type="ECO:0000259" key="2">
    <source>
        <dbReference type="Pfam" id="PF20803"/>
    </source>
</evidence>
<dbReference type="PANTHER" id="PTHR30319:SF1">
    <property type="entry name" value="TRANSCRIPTIONAL REPRESSOR PAAX"/>
    <property type="match status" value="1"/>
</dbReference>
<dbReference type="Pfam" id="PF20803">
    <property type="entry name" value="PaaX_M"/>
    <property type="match status" value="1"/>
</dbReference>
<keyword evidence="1" id="KW-0472">Membrane</keyword>
<dbReference type="PANTHER" id="PTHR30319">
    <property type="entry name" value="PHENYLACETIC ACID REGULATOR-RELATED TRANSCRIPTIONAL REPRESSOR"/>
    <property type="match status" value="1"/>
</dbReference>
<dbReference type="Proteomes" id="UP000177943">
    <property type="component" value="Unassembled WGS sequence"/>
</dbReference>
<gene>
    <name evidence="3" type="ORF">A3D56_01015</name>
</gene>
<keyword evidence="1" id="KW-0812">Transmembrane</keyword>
<dbReference type="Gene3D" id="3.30.70.2650">
    <property type="match status" value="1"/>
</dbReference>
<organism evidence="3 4">
    <name type="scientific">Candidatus Taylorbacteria bacterium RIFCSPHIGHO2_02_FULL_45_35</name>
    <dbReference type="NCBI Taxonomy" id="1802311"/>
    <lineage>
        <taxon>Bacteria</taxon>
        <taxon>Candidatus Tayloriibacteriota</taxon>
    </lineage>
</organism>